<dbReference type="KEGG" id="mlr:MELLADRAFT_30398"/>
<dbReference type="GeneID" id="18927102"/>
<sequence length="148" mass="16458">VKSSEVDRVFELESAGFPSDEAASLETIKYRQTVASDLFIGAYDPSNQLIGYINATRSTTSVLDHQSMTTHQPEGPYILIHSVCIEAAQRRKGLATTLLKHYIDLFKGSCSELLLVCHQELKPLYLAVGFRDLGKSDLVHGGIAWWEM</sequence>
<keyword evidence="2" id="KW-0012">Acyltransferase</keyword>
<feature type="non-terminal residue" evidence="4">
    <location>
        <position position="148"/>
    </location>
</feature>
<dbReference type="CDD" id="cd04301">
    <property type="entry name" value="NAT_SF"/>
    <property type="match status" value="1"/>
</dbReference>
<dbReference type="Pfam" id="PF00583">
    <property type="entry name" value="Acetyltransf_1"/>
    <property type="match status" value="1"/>
</dbReference>
<dbReference type="PANTHER" id="PTHR10908:SF0">
    <property type="entry name" value="SEROTONIN N-ACETYLTRANSFERASE"/>
    <property type="match status" value="1"/>
</dbReference>
<dbReference type="VEuPathDB" id="FungiDB:MELLADRAFT_30398"/>
<evidence type="ECO:0000256" key="1">
    <source>
        <dbReference type="ARBA" id="ARBA00022679"/>
    </source>
</evidence>
<accession>F4S3D6</accession>
<evidence type="ECO:0000313" key="4">
    <source>
        <dbReference type="EMBL" id="EGG00856.1"/>
    </source>
</evidence>
<keyword evidence="5" id="KW-1185">Reference proteome</keyword>
<evidence type="ECO:0000256" key="2">
    <source>
        <dbReference type="ARBA" id="ARBA00023315"/>
    </source>
</evidence>
<dbReference type="EMBL" id="GL883143">
    <property type="protein sequence ID" value="EGG00856.1"/>
    <property type="molecule type" value="Genomic_DNA"/>
</dbReference>
<dbReference type="OrthoDB" id="2504607at2759"/>
<dbReference type="Gene3D" id="3.40.630.30">
    <property type="match status" value="1"/>
</dbReference>
<name>F4S3D6_MELLP</name>
<protein>
    <recommendedName>
        <fullName evidence="3">N-acetyltransferase domain-containing protein</fullName>
    </recommendedName>
</protein>
<organism evidence="5">
    <name type="scientific">Melampsora larici-populina (strain 98AG31 / pathotype 3-4-7)</name>
    <name type="common">Poplar leaf rust fungus</name>
    <dbReference type="NCBI Taxonomy" id="747676"/>
    <lineage>
        <taxon>Eukaryota</taxon>
        <taxon>Fungi</taxon>
        <taxon>Dikarya</taxon>
        <taxon>Basidiomycota</taxon>
        <taxon>Pucciniomycotina</taxon>
        <taxon>Pucciniomycetes</taxon>
        <taxon>Pucciniales</taxon>
        <taxon>Melampsoraceae</taxon>
        <taxon>Melampsora</taxon>
    </lineage>
</organism>
<dbReference type="eggNOG" id="KOG4144">
    <property type="taxonomic scope" value="Eukaryota"/>
</dbReference>
<feature type="domain" description="N-acetyltransferase" evidence="3">
    <location>
        <begin position="1"/>
        <end position="148"/>
    </location>
</feature>
<evidence type="ECO:0000313" key="5">
    <source>
        <dbReference type="Proteomes" id="UP000001072"/>
    </source>
</evidence>
<gene>
    <name evidence="4" type="ORF">MELLADRAFT_30398</name>
</gene>
<feature type="non-terminal residue" evidence="4">
    <location>
        <position position="1"/>
    </location>
</feature>
<reference evidence="5" key="1">
    <citation type="journal article" date="2011" name="Proc. Natl. Acad. Sci. U.S.A.">
        <title>Obligate biotrophy features unraveled by the genomic analysis of rust fungi.</title>
        <authorList>
            <person name="Duplessis S."/>
            <person name="Cuomo C.A."/>
            <person name="Lin Y.-C."/>
            <person name="Aerts A."/>
            <person name="Tisserant E."/>
            <person name="Veneault-Fourrey C."/>
            <person name="Joly D.L."/>
            <person name="Hacquard S."/>
            <person name="Amselem J."/>
            <person name="Cantarel B.L."/>
            <person name="Chiu R."/>
            <person name="Coutinho P.M."/>
            <person name="Feau N."/>
            <person name="Field M."/>
            <person name="Frey P."/>
            <person name="Gelhaye E."/>
            <person name="Goldberg J."/>
            <person name="Grabherr M.G."/>
            <person name="Kodira C.D."/>
            <person name="Kohler A."/>
            <person name="Kuees U."/>
            <person name="Lindquist E.A."/>
            <person name="Lucas S.M."/>
            <person name="Mago R."/>
            <person name="Mauceli E."/>
            <person name="Morin E."/>
            <person name="Murat C."/>
            <person name="Pangilinan J.L."/>
            <person name="Park R."/>
            <person name="Pearson M."/>
            <person name="Quesneville H."/>
            <person name="Rouhier N."/>
            <person name="Sakthikumar S."/>
            <person name="Salamov A.A."/>
            <person name="Schmutz J."/>
            <person name="Selles B."/>
            <person name="Shapiro H."/>
            <person name="Tanguay P."/>
            <person name="Tuskan G.A."/>
            <person name="Henrissat B."/>
            <person name="Van de Peer Y."/>
            <person name="Rouze P."/>
            <person name="Ellis J.G."/>
            <person name="Dodds P.N."/>
            <person name="Schein J.E."/>
            <person name="Zhong S."/>
            <person name="Hamelin R.C."/>
            <person name="Grigoriev I.V."/>
            <person name="Szabo L.J."/>
            <person name="Martin F."/>
        </authorList>
    </citation>
    <scope>NUCLEOTIDE SEQUENCE [LARGE SCALE GENOMIC DNA]</scope>
    <source>
        <strain evidence="5">98AG31 / pathotype 3-4-7</strain>
    </source>
</reference>
<proteinExistence type="predicted"/>
<dbReference type="SUPFAM" id="SSF55729">
    <property type="entry name" value="Acyl-CoA N-acyltransferases (Nat)"/>
    <property type="match status" value="1"/>
</dbReference>
<evidence type="ECO:0000259" key="3">
    <source>
        <dbReference type="PROSITE" id="PS51186"/>
    </source>
</evidence>
<dbReference type="InParanoid" id="F4S3D6"/>
<keyword evidence="1" id="KW-0808">Transferase</keyword>
<dbReference type="InterPro" id="IPR000182">
    <property type="entry name" value="GNAT_dom"/>
</dbReference>
<dbReference type="RefSeq" id="XP_007415930.1">
    <property type="nucleotide sequence ID" value="XM_007415868.1"/>
</dbReference>
<dbReference type="InterPro" id="IPR016181">
    <property type="entry name" value="Acyl_CoA_acyltransferase"/>
</dbReference>
<dbReference type="GO" id="GO:0008080">
    <property type="term" value="F:N-acetyltransferase activity"/>
    <property type="evidence" value="ECO:0007669"/>
    <property type="project" value="UniProtKB-ARBA"/>
</dbReference>
<dbReference type="HOGENOM" id="CLU_061829_2_1_1"/>
<dbReference type="AlphaFoldDB" id="F4S3D6"/>
<dbReference type="FunCoup" id="F4S3D6">
    <property type="interactions" value="146"/>
</dbReference>
<dbReference type="PROSITE" id="PS51186">
    <property type="entry name" value="GNAT"/>
    <property type="match status" value="1"/>
</dbReference>
<dbReference type="STRING" id="747676.F4S3D6"/>
<dbReference type="InterPro" id="IPR051635">
    <property type="entry name" value="SNAT-like"/>
</dbReference>
<dbReference type="Proteomes" id="UP000001072">
    <property type="component" value="Unassembled WGS sequence"/>
</dbReference>
<dbReference type="PANTHER" id="PTHR10908">
    <property type="entry name" value="SEROTONIN N-ACETYLTRANSFERASE"/>
    <property type="match status" value="1"/>
</dbReference>